<reference evidence="1" key="1">
    <citation type="journal article" date="2014" name="Front. Microbiol.">
        <title>High frequency of phylogenetically diverse reductive dehalogenase-homologous genes in deep subseafloor sedimentary metagenomes.</title>
        <authorList>
            <person name="Kawai M."/>
            <person name="Futagami T."/>
            <person name="Toyoda A."/>
            <person name="Takaki Y."/>
            <person name="Nishi S."/>
            <person name="Hori S."/>
            <person name="Arai W."/>
            <person name="Tsubouchi T."/>
            <person name="Morono Y."/>
            <person name="Uchiyama I."/>
            <person name="Ito T."/>
            <person name="Fujiyama A."/>
            <person name="Inagaki F."/>
            <person name="Takami H."/>
        </authorList>
    </citation>
    <scope>NUCLEOTIDE SEQUENCE</scope>
    <source>
        <strain evidence="1">Expedition CK06-06</strain>
    </source>
</reference>
<name>X0SN31_9ZZZZ</name>
<dbReference type="AlphaFoldDB" id="X0SN31"/>
<dbReference type="Pfam" id="PF04404">
    <property type="entry name" value="ERF"/>
    <property type="match status" value="1"/>
</dbReference>
<accession>X0SN31</accession>
<dbReference type="InterPro" id="IPR007499">
    <property type="entry name" value="ERF_bacteria_virus"/>
</dbReference>
<organism evidence="1">
    <name type="scientific">marine sediment metagenome</name>
    <dbReference type="NCBI Taxonomy" id="412755"/>
    <lineage>
        <taxon>unclassified sequences</taxon>
        <taxon>metagenomes</taxon>
        <taxon>ecological metagenomes</taxon>
    </lineage>
</organism>
<protein>
    <recommendedName>
        <fullName evidence="2">Essential recombination function protein</fullName>
    </recommendedName>
</protein>
<evidence type="ECO:0008006" key="2">
    <source>
        <dbReference type="Google" id="ProtNLM"/>
    </source>
</evidence>
<proteinExistence type="predicted"/>
<sequence length="180" mass="19450">MTINEKLATIQTKFKSKKSRFNSFGKYYFRSAEDILEATKPYLLELGVSVTINEELIASDPMPILQTSATVSDGKDAITATALVGVDLAQKGMQVPQQFGSASSYGKKYALGNLFLIDDTQDSDAVNTHGKAPKAKNTLTSTKDPAFSKARAYLKAGGKLDAIKAKYALSKEVEAELNTL</sequence>
<comment type="caution">
    <text evidence="1">The sequence shown here is derived from an EMBL/GenBank/DDBJ whole genome shotgun (WGS) entry which is preliminary data.</text>
</comment>
<dbReference type="EMBL" id="BARS01003413">
    <property type="protein sequence ID" value="GAF82473.1"/>
    <property type="molecule type" value="Genomic_DNA"/>
</dbReference>
<evidence type="ECO:0000313" key="1">
    <source>
        <dbReference type="EMBL" id="GAF82473.1"/>
    </source>
</evidence>
<gene>
    <name evidence="1" type="ORF">S01H1_06615</name>
</gene>